<comment type="cofactor">
    <cofactor evidence="1 5">
        <name>pyridoxal 5'-phosphate</name>
        <dbReference type="ChEBI" id="CHEBI:597326"/>
    </cofactor>
</comment>
<dbReference type="PANTHER" id="PTHR43488:SF2">
    <property type="entry name" value="GLUTAMATE-PYRUVATE AMINOTRANSFERASE ALAA"/>
    <property type="match status" value="1"/>
</dbReference>
<dbReference type="PRINTS" id="PR00753">
    <property type="entry name" value="ACCSYNTHASE"/>
</dbReference>
<dbReference type="CDD" id="cd00609">
    <property type="entry name" value="AAT_like"/>
    <property type="match status" value="1"/>
</dbReference>
<dbReference type="AlphaFoldDB" id="A0A7L9FI36"/>
<sequence>MSKGLRLSERIGRLDYPIRKYNALARSLEEKGERVIYLNIGDPLKYDFQTPRELVEEAYKAMLENHNYYASSEGVKELQEAIAYKEKTWNRVEIEGRNVLVTSGVSEGINALFAALVDEGDRVLIPDPSYPLYINFADFYNADKVFYPMLEDEGWIPDVDGLRKLVDDRVKFIVINNPHNPTGAVYPRKVLKEILDIAAEWDIPVVSDEIYDALVFEGEFVSAASIASKDNVIIGLNGFSKTFLVTGWRLGYIYLKGPEEKVSQIRSAILGFLMTRLSAVTPLQVAVARFARRRPTFLEEVKRKMDERRRFTYKRLNEIPGFRMPVAPLGAFYAFPRVDVKMGDEEFARRLLVEEKVFVVYGSGFGPSGTNHVRLVYLPPIEVLEEAFNRIERFVRRSVGL</sequence>
<dbReference type="PANTHER" id="PTHR43488">
    <property type="entry name" value="GLUTAMATE-PYRUVATE AMINOTRANSFERASE ALAA"/>
    <property type="match status" value="1"/>
</dbReference>
<dbReference type="RefSeq" id="WP_192818558.1">
    <property type="nucleotide sequence ID" value="NZ_CP062310.1"/>
</dbReference>
<accession>A0A7L9FI36</accession>
<reference evidence="7 8" key="1">
    <citation type="submission" date="2020-10" db="EMBL/GenBank/DDBJ databases">
        <title>Thermofilum lucidum 3507LT sp. nov. a novel member of Thermofilaceae family isolated from Chile hot spring, and proposal of description order Thermofilales.</title>
        <authorList>
            <person name="Zayulina K.S."/>
            <person name="Elcheninov A.G."/>
            <person name="Toshchakov S.V."/>
            <person name="Kublanov I.V."/>
        </authorList>
    </citation>
    <scope>NUCLEOTIDE SEQUENCE [LARGE SCALE GENOMIC DNA]</scope>
    <source>
        <strain evidence="7 8">3507LT</strain>
    </source>
</reference>
<dbReference type="InterPro" id="IPR051926">
    <property type="entry name" value="Ala_Aminotransferase"/>
</dbReference>
<gene>
    <name evidence="7" type="ORF">IG193_07460</name>
</gene>
<protein>
    <recommendedName>
        <fullName evidence="5">Aminotransferase</fullName>
        <ecNumber evidence="5">2.6.1.-</ecNumber>
    </recommendedName>
</protein>
<dbReference type="InParanoid" id="A0A7L9FI36"/>
<name>A0A7L9FI36_9CREN</name>
<dbReference type="Gene3D" id="3.90.1150.10">
    <property type="entry name" value="Aspartate Aminotransferase, domain 1"/>
    <property type="match status" value="1"/>
</dbReference>
<dbReference type="InterPro" id="IPR004839">
    <property type="entry name" value="Aminotransferase_I/II_large"/>
</dbReference>
<keyword evidence="3 5" id="KW-0808">Transferase</keyword>
<evidence type="ECO:0000313" key="8">
    <source>
        <dbReference type="Proteomes" id="UP000594121"/>
    </source>
</evidence>
<dbReference type="Gene3D" id="3.40.640.10">
    <property type="entry name" value="Type I PLP-dependent aspartate aminotransferase-like (Major domain)"/>
    <property type="match status" value="1"/>
</dbReference>
<evidence type="ECO:0000256" key="4">
    <source>
        <dbReference type="ARBA" id="ARBA00022898"/>
    </source>
</evidence>
<evidence type="ECO:0000256" key="1">
    <source>
        <dbReference type="ARBA" id="ARBA00001933"/>
    </source>
</evidence>
<dbReference type="GeneID" id="59149722"/>
<dbReference type="InterPro" id="IPR015424">
    <property type="entry name" value="PyrdxlP-dep_Trfase"/>
</dbReference>
<dbReference type="SUPFAM" id="SSF53383">
    <property type="entry name" value="PLP-dependent transferases"/>
    <property type="match status" value="1"/>
</dbReference>
<keyword evidence="2 5" id="KW-0032">Aminotransferase</keyword>
<evidence type="ECO:0000313" key="7">
    <source>
        <dbReference type="EMBL" id="QOJ78586.1"/>
    </source>
</evidence>
<dbReference type="KEGG" id="thel:IG193_07460"/>
<dbReference type="GO" id="GO:0008483">
    <property type="term" value="F:transaminase activity"/>
    <property type="evidence" value="ECO:0007669"/>
    <property type="project" value="UniProtKB-KW"/>
</dbReference>
<dbReference type="EC" id="2.6.1.-" evidence="5"/>
<dbReference type="NCBIfam" id="NF006230">
    <property type="entry name" value="PRK08363.1"/>
    <property type="match status" value="1"/>
</dbReference>
<evidence type="ECO:0000256" key="2">
    <source>
        <dbReference type="ARBA" id="ARBA00022576"/>
    </source>
</evidence>
<dbReference type="InterPro" id="IPR004838">
    <property type="entry name" value="NHTrfase_class1_PyrdxlP-BS"/>
</dbReference>
<evidence type="ECO:0000256" key="3">
    <source>
        <dbReference type="ARBA" id="ARBA00022679"/>
    </source>
</evidence>
<dbReference type="Proteomes" id="UP000594121">
    <property type="component" value="Chromosome"/>
</dbReference>
<dbReference type="PROSITE" id="PS00105">
    <property type="entry name" value="AA_TRANSFER_CLASS_1"/>
    <property type="match status" value="1"/>
</dbReference>
<dbReference type="EMBL" id="CP062310">
    <property type="protein sequence ID" value="QOJ78586.1"/>
    <property type="molecule type" value="Genomic_DNA"/>
</dbReference>
<evidence type="ECO:0000256" key="5">
    <source>
        <dbReference type="RuleBase" id="RU000481"/>
    </source>
</evidence>
<proteinExistence type="inferred from homology"/>
<dbReference type="InterPro" id="IPR015422">
    <property type="entry name" value="PyrdxlP-dep_Trfase_small"/>
</dbReference>
<keyword evidence="8" id="KW-1185">Reference proteome</keyword>
<dbReference type="InterPro" id="IPR015421">
    <property type="entry name" value="PyrdxlP-dep_Trfase_major"/>
</dbReference>
<evidence type="ECO:0000259" key="6">
    <source>
        <dbReference type="Pfam" id="PF00155"/>
    </source>
</evidence>
<dbReference type="Pfam" id="PF00155">
    <property type="entry name" value="Aminotran_1_2"/>
    <property type="match status" value="1"/>
</dbReference>
<organism evidence="7 8">
    <name type="scientific">Infirmifilum lucidum</name>
    <dbReference type="NCBI Taxonomy" id="2776706"/>
    <lineage>
        <taxon>Archaea</taxon>
        <taxon>Thermoproteota</taxon>
        <taxon>Thermoprotei</taxon>
        <taxon>Thermofilales</taxon>
        <taxon>Thermofilaceae</taxon>
        <taxon>Infirmifilum</taxon>
    </lineage>
</organism>
<comment type="similarity">
    <text evidence="5">Belongs to the class-I pyridoxal-phosphate-dependent aminotransferase family.</text>
</comment>
<dbReference type="GO" id="GO:0030170">
    <property type="term" value="F:pyridoxal phosphate binding"/>
    <property type="evidence" value="ECO:0007669"/>
    <property type="project" value="InterPro"/>
</dbReference>
<feature type="domain" description="Aminotransferase class I/classII large" evidence="6">
    <location>
        <begin position="35"/>
        <end position="391"/>
    </location>
</feature>
<keyword evidence="4" id="KW-0663">Pyridoxal phosphate</keyword>